<dbReference type="InterPro" id="IPR037176">
    <property type="entry name" value="Osmotin/thaumatin-like_sf"/>
</dbReference>
<name>A0A423W8Q4_CYTCH</name>
<dbReference type="EMBL" id="LJZO01000010">
    <property type="protein sequence ID" value="ROV99732.1"/>
    <property type="molecule type" value="Genomic_DNA"/>
</dbReference>
<evidence type="ECO:0000313" key="2">
    <source>
        <dbReference type="EMBL" id="ROV99732.1"/>
    </source>
</evidence>
<proteinExistence type="predicted"/>
<keyword evidence="1" id="KW-0732">Signal</keyword>
<dbReference type="PROSITE" id="PS00141">
    <property type="entry name" value="ASP_PROTEASE"/>
    <property type="match status" value="1"/>
</dbReference>
<evidence type="ECO:0000256" key="1">
    <source>
        <dbReference type="SAM" id="SignalP"/>
    </source>
</evidence>
<gene>
    <name evidence="2" type="ORF">VSDG_03132</name>
</gene>
<dbReference type="GO" id="GO:0006508">
    <property type="term" value="P:proteolysis"/>
    <property type="evidence" value="ECO:0007669"/>
    <property type="project" value="InterPro"/>
</dbReference>
<feature type="signal peptide" evidence="1">
    <location>
        <begin position="1"/>
        <end position="21"/>
    </location>
</feature>
<dbReference type="Proteomes" id="UP000284375">
    <property type="component" value="Unassembled WGS sequence"/>
</dbReference>
<accession>A0A423W8Q4</accession>
<dbReference type="GO" id="GO:0004190">
    <property type="term" value="F:aspartic-type endopeptidase activity"/>
    <property type="evidence" value="ECO:0007669"/>
    <property type="project" value="InterPro"/>
</dbReference>
<evidence type="ECO:0000313" key="3">
    <source>
        <dbReference type="Proteomes" id="UP000284375"/>
    </source>
</evidence>
<keyword evidence="3" id="KW-1185">Reference proteome</keyword>
<dbReference type="InterPro" id="IPR001969">
    <property type="entry name" value="Aspartic_peptidase_AS"/>
</dbReference>
<reference evidence="2 3" key="1">
    <citation type="submission" date="2015-09" db="EMBL/GenBank/DDBJ databases">
        <title>Host preference determinants of Valsa canker pathogens revealed by comparative genomics.</title>
        <authorList>
            <person name="Yin Z."/>
            <person name="Huang L."/>
        </authorList>
    </citation>
    <scope>NUCLEOTIDE SEQUENCE [LARGE SCALE GENOMIC DNA]</scope>
    <source>
        <strain evidence="2 3">YSFL</strain>
    </source>
</reference>
<dbReference type="OrthoDB" id="430315at2759"/>
<dbReference type="AlphaFoldDB" id="A0A423W8Q4"/>
<comment type="caution">
    <text evidence="2">The sequence shown here is derived from an EMBL/GenBank/DDBJ whole genome shotgun (WGS) entry which is preliminary data.</text>
</comment>
<sequence length="253" mass="25632">MFNKMNAPLISLLTLLSLTNALPGGPKETPPPSLDKRQGLAYHAEKPRSASATGSPSQLTITVVNKMTEAVSTSYVANAGPAIVAGDTGVGTIDTGASASIVAPSGWAGNIAVGLAQYPINGDGSLLEGSLMDQGNGYPVVDMDVSYVNGFSVPITCSCNNDNSVLSGCNLDLWSMGDCSGDAGTDNGQGACANPLRPDNSASLTATSFFLPCQGAAFTWPRDDANSNEGCQSGQVTCCVGSDGCPSNPKQAS</sequence>
<dbReference type="SUPFAM" id="SSF49870">
    <property type="entry name" value="Osmotin, thaumatin-like protein"/>
    <property type="match status" value="1"/>
</dbReference>
<protein>
    <submittedName>
        <fullName evidence="2">Uncharacterized protein</fullName>
    </submittedName>
</protein>
<organism evidence="2 3">
    <name type="scientific">Cytospora chrysosperma</name>
    <name type="common">Cytospora canker fungus</name>
    <name type="synonym">Sphaeria chrysosperma</name>
    <dbReference type="NCBI Taxonomy" id="252740"/>
    <lineage>
        <taxon>Eukaryota</taxon>
        <taxon>Fungi</taxon>
        <taxon>Dikarya</taxon>
        <taxon>Ascomycota</taxon>
        <taxon>Pezizomycotina</taxon>
        <taxon>Sordariomycetes</taxon>
        <taxon>Sordariomycetidae</taxon>
        <taxon>Diaporthales</taxon>
        <taxon>Cytosporaceae</taxon>
        <taxon>Cytospora</taxon>
    </lineage>
</organism>
<feature type="chain" id="PRO_5019298415" evidence="1">
    <location>
        <begin position="22"/>
        <end position="253"/>
    </location>
</feature>